<evidence type="ECO:0000256" key="2">
    <source>
        <dbReference type="ARBA" id="ARBA00004477"/>
    </source>
</evidence>
<evidence type="ECO:0000256" key="3">
    <source>
        <dbReference type="ARBA" id="ARBA00009561"/>
    </source>
</evidence>
<keyword evidence="4 9" id="KW-0812">Transmembrane</keyword>
<evidence type="ECO:0000313" key="11">
    <source>
        <dbReference type="Proteomes" id="UP000041254"/>
    </source>
</evidence>
<evidence type="ECO:0008006" key="12">
    <source>
        <dbReference type="Google" id="ProtNLM"/>
    </source>
</evidence>
<evidence type="ECO:0000256" key="7">
    <source>
        <dbReference type="ARBA" id="ARBA00022989"/>
    </source>
</evidence>
<evidence type="ECO:0000256" key="9">
    <source>
        <dbReference type="SAM" id="Phobius"/>
    </source>
</evidence>
<dbReference type="OMA" id="VLFGMYS"/>
<evidence type="ECO:0000256" key="5">
    <source>
        <dbReference type="ARBA" id="ARBA00022729"/>
    </source>
</evidence>
<feature type="transmembrane region" description="Helical" evidence="9">
    <location>
        <begin position="217"/>
        <end position="237"/>
    </location>
</feature>
<dbReference type="EMBL" id="CDMY01000256">
    <property type="protein sequence ID" value="CEL97814.1"/>
    <property type="molecule type" value="Genomic_DNA"/>
</dbReference>
<dbReference type="InterPro" id="IPR021149">
    <property type="entry name" value="OligosaccharylTrfase_OST3/OST6"/>
</dbReference>
<gene>
    <name evidence="10" type="ORF">Vbra_7735</name>
</gene>
<comment type="subcellular location">
    <subcellularLocation>
        <location evidence="2">Endoplasmic reticulum membrane</location>
        <topology evidence="2">Multi-pass membrane protein</topology>
    </subcellularLocation>
</comment>
<evidence type="ECO:0000256" key="1">
    <source>
        <dbReference type="ARBA" id="ARBA00002791"/>
    </source>
</evidence>
<dbReference type="InterPro" id="IPR036249">
    <property type="entry name" value="Thioredoxin-like_sf"/>
</dbReference>
<dbReference type="VEuPathDB" id="CryptoDB:Vbra_7735"/>
<feature type="transmembrane region" description="Helical" evidence="9">
    <location>
        <begin position="243"/>
        <end position="264"/>
    </location>
</feature>
<dbReference type="Gene3D" id="3.40.30.10">
    <property type="entry name" value="Glutaredoxin"/>
    <property type="match status" value="1"/>
</dbReference>
<dbReference type="InParanoid" id="A0A0G4ELD3"/>
<evidence type="ECO:0000313" key="10">
    <source>
        <dbReference type="EMBL" id="CEL97814.1"/>
    </source>
</evidence>
<keyword evidence="6" id="KW-0256">Endoplasmic reticulum</keyword>
<name>A0A0G4ELD3_VITBC</name>
<evidence type="ECO:0000256" key="8">
    <source>
        <dbReference type="ARBA" id="ARBA00023136"/>
    </source>
</evidence>
<reference evidence="10 11" key="1">
    <citation type="submission" date="2014-11" db="EMBL/GenBank/DDBJ databases">
        <authorList>
            <person name="Zhu J."/>
            <person name="Qi W."/>
            <person name="Song R."/>
        </authorList>
    </citation>
    <scope>NUCLEOTIDE SEQUENCE [LARGE SCALE GENOMIC DNA]</scope>
</reference>
<dbReference type="OrthoDB" id="342809at2759"/>
<keyword evidence="5" id="KW-0732">Signal</keyword>
<dbReference type="STRING" id="1169540.A0A0G4ELD3"/>
<evidence type="ECO:0000256" key="4">
    <source>
        <dbReference type="ARBA" id="ARBA00022692"/>
    </source>
</evidence>
<feature type="transmembrane region" description="Helical" evidence="9">
    <location>
        <begin position="293"/>
        <end position="313"/>
    </location>
</feature>
<comment type="function">
    <text evidence="1">Subunit of the oligosaccharyl transferase (OST) complex that catalyzes the initial transfer of a defined glycan (Glc(3)Man(9)GlcNAc(2) in eukaryotes) from the lipid carrier dolichol-pyrophosphate to an asparagine residue within an Asn-X-Ser/Thr consensus motif in nascent polypeptide chains, the first step in protein N-glycosylation. N-glycosylation occurs cotranslationally and the complex associates with the Sec61 complex at the channel-forming translocon complex that mediates protein translocation across the endoplasmic reticulum (ER). All subunits are required for a maximal enzyme activity.</text>
</comment>
<dbReference type="PhylomeDB" id="A0A0G4ELD3"/>
<dbReference type="AlphaFoldDB" id="A0A0G4ELD3"/>
<feature type="transmembrane region" description="Helical" evidence="9">
    <location>
        <begin position="325"/>
        <end position="344"/>
    </location>
</feature>
<comment type="similarity">
    <text evidence="3">Belongs to the OST3/OST6 family.</text>
</comment>
<accession>A0A0G4ELD3</accession>
<dbReference type="GO" id="GO:0008250">
    <property type="term" value="C:oligosaccharyltransferase complex"/>
    <property type="evidence" value="ECO:0007669"/>
    <property type="project" value="TreeGrafter"/>
</dbReference>
<proteinExistence type="inferred from homology"/>
<sequence>MASEVRQRTAALRPTAAAKSVLKMTAAALVCCLGCLSTIAVAQNSAGAQKLLTLAQVARESPDYIVHLNNTGYKEFAIRAPRPYYLVILYTADPQYCEICGKMAPFYQQVALSYHLAGAHRHTDQHLPVLFATVEASRNDKVFQLHGLKTAPHVLVTDSRSFKKAGKGGVVAFKKGDQYKIDQSSFADASSLLTFVNQKTGRAIEMHYSFQERMTRIVTLLFVLACGLGFLCAAWWAVLRFPILIPIGAMLVQYVSTSGIFYNIHHGMQLFGYDGKKVVHIARNTRMQYLGEGLMMSGCIVAAALALYMSAYLPKFDTLRKKNLTNAMAIFFFCVFVGFTYIVLNVYEMKTGWYHPTFFPPQDYMRGPLRADQGNAF</sequence>
<evidence type="ECO:0000256" key="6">
    <source>
        <dbReference type="ARBA" id="ARBA00022824"/>
    </source>
</evidence>
<dbReference type="PANTHER" id="PTHR12692">
    <property type="entry name" value="DOLICHYL-DIPHOSPHOOLIGOSACCHARIDE--PROTEIN GLYCOSYLTRANSFERASE-RELATED"/>
    <property type="match status" value="1"/>
</dbReference>
<dbReference type="Proteomes" id="UP000041254">
    <property type="component" value="Unassembled WGS sequence"/>
</dbReference>
<keyword evidence="7 9" id="KW-1133">Transmembrane helix</keyword>
<dbReference type="SUPFAM" id="SSF52833">
    <property type="entry name" value="Thioredoxin-like"/>
    <property type="match status" value="1"/>
</dbReference>
<organism evidence="10 11">
    <name type="scientific">Vitrella brassicaformis (strain CCMP3155)</name>
    <dbReference type="NCBI Taxonomy" id="1169540"/>
    <lineage>
        <taxon>Eukaryota</taxon>
        <taxon>Sar</taxon>
        <taxon>Alveolata</taxon>
        <taxon>Colpodellida</taxon>
        <taxon>Vitrellaceae</taxon>
        <taxon>Vitrella</taxon>
    </lineage>
</organism>
<dbReference type="Pfam" id="PF04756">
    <property type="entry name" value="OST3_OST6"/>
    <property type="match status" value="1"/>
</dbReference>
<protein>
    <recommendedName>
        <fullName evidence="12">Thioredoxin domain-containing protein</fullName>
    </recommendedName>
</protein>
<dbReference type="PANTHER" id="PTHR12692:SF0">
    <property type="entry name" value="GH11935P"/>
    <property type="match status" value="1"/>
</dbReference>
<dbReference type="GO" id="GO:0018279">
    <property type="term" value="P:protein N-linked glycosylation via asparagine"/>
    <property type="evidence" value="ECO:0007669"/>
    <property type="project" value="TreeGrafter"/>
</dbReference>
<keyword evidence="8 9" id="KW-0472">Membrane</keyword>
<keyword evidence="11" id="KW-1185">Reference proteome</keyword>